<reference evidence="1" key="1">
    <citation type="submission" date="2019-07" db="EMBL/GenBank/DDBJ databases">
        <authorList>
            <person name="Dittberner H."/>
        </authorList>
    </citation>
    <scope>NUCLEOTIDE SEQUENCE [LARGE SCALE GENOMIC DNA]</scope>
</reference>
<gene>
    <name evidence="1" type="ORF">ANE_LOCUS2010</name>
</gene>
<dbReference type="EMBL" id="CABITT030000001">
    <property type="protein sequence ID" value="VVA91565.1"/>
    <property type="molecule type" value="Genomic_DNA"/>
</dbReference>
<name>A0A565AQ82_9BRAS</name>
<accession>A0A565AQ82</accession>
<sequence>MQGHIFVACVTNKDASSPCALLAVFWNIRYGSYHTIPRAWDMKVLYGIIQCSYHSQCRYKNKKYQDKSQNRNKEVERDQNKYLRLFPRSIHHPEQPLNSKNYELQNLPKLRNFRSFSFSKLQKWKPSPSDDAKYMVAAKRLEEGLFRLASTKEDYLDPSTLESRLTSLIKARKPNNYNQIQQNANSSSLGTTTTPEVSIETAMDKEKKLVENGDQWETEIAEYLNSLSL</sequence>
<dbReference type="OrthoDB" id="1751500at2759"/>
<keyword evidence="2" id="KW-1185">Reference proteome</keyword>
<dbReference type="AlphaFoldDB" id="A0A565AQ82"/>
<dbReference type="Proteomes" id="UP000489600">
    <property type="component" value="Unassembled WGS sequence"/>
</dbReference>
<proteinExistence type="predicted"/>
<comment type="caution">
    <text evidence="1">The sequence shown here is derived from an EMBL/GenBank/DDBJ whole genome shotgun (WGS) entry which is preliminary data.</text>
</comment>
<evidence type="ECO:0000313" key="1">
    <source>
        <dbReference type="EMBL" id="VVA91565.1"/>
    </source>
</evidence>
<protein>
    <submittedName>
        <fullName evidence="1">Uncharacterized protein</fullName>
    </submittedName>
</protein>
<organism evidence="1 2">
    <name type="scientific">Arabis nemorensis</name>
    <dbReference type="NCBI Taxonomy" id="586526"/>
    <lineage>
        <taxon>Eukaryota</taxon>
        <taxon>Viridiplantae</taxon>
        <taxon>Streptophyta</taxon>
        <taxon>Embryophyta</taxon>
        <taxon>Tracheophyta</taxon>
        <taxon>Spermatophyta</taxon>
        <taxon>Magnoliopsida</taxon>
        <taxon>eudicotyledons</taxon>
        <taxon>Gunneridae</taxon>
        <taxon>Pentapetalae</taxon>
        <taxon>rosids</taxon>
        <taxon>malvids</taxon>
        <taxon>Brassicales</taxon>
        <taxon>Brassicaceae</taxon>
        <taxon>Arabideae</taxon>
        <taxon>Arabis</taxon>
    </lineage>
</organism>
<evidence type="ECO:0000313" key="2">
    <source>
        <dbReference type="Proteomes" id="UP000489600"/>
    </source>
</evidence>